<evidence type="ECO:0000256" key="6">
    <source>
        <dbReference type="ARBA" id="ARBA00044504"/>
    </source>
</evidence>
<comment type="similarity">
    <text evidence="6">Belongs to the major facilitator superfamily. Phosphate:H(+) symporter (TC 2.A.1.9) family.</text>
</comment>
<reference evidence="9" key="2">
    <citation type="submission" date="2025-08" db="UniProtKB">
        <authorList>
            <consortium name="RefSeq"/>
        </authorList>
    </citation>
    <scope>IDENTIFICATION</scope>
    <source>
        <tissue evidence="9">Leaves</tissue>
    </source>
</reference>
<dbReference type="GO" id="GO:0016020">
    <property type="term" value="C:membrane"/>
    <property type="evidence" value="ECO:0007669"/>
    <property type="project" value="UniProtKB-SubCell"/>
</dbReference>
<dbReference type="PANTHER" id="PTHR11654">
    <property type="entry name" value="OLIGOPEPTIDE TRANSPORTER-RELATED"/>
    <property type="match status" value="1"/>
</dbReference>
<organism evidence="8 9">
    <name type="scientific">Coffea arabica</name>
    <name type="common">Arabian coffee</name>
    <dbReference type="NCBI Taxonomy" id="13443"/>
    <lineage>
        <taxon>Eukaryota</taxon>
        <taxon>Viridiplantae</taxon>
        <taxon>Streptophyta</taxon>
        <taxon>Embryophyta</taxon>
        <taxon>Tracheophyta</taxon>
        <taxon>Spermatophyta</taxon>
        <taxon>Magnoliopsida</taxon>
        <taxon>eudicotyledons</taxon>
        <taxon>Gunneridae</taxon>
        <taxon>Pentapetalae</taxon>
        <taxon>asterids</taxon>
        <taxon>lamiids</taxon>
        <taxon>Gentianales</taxon>
        <taxon>Rubiaceae</taxon>
        <taxon>Ixoroideae</taxon>
        <taxon>Gardenieae complex</taxon>
        <taxon>Bertiereae - Coffeeae clade</taxon>
        <taxon>Coffeeae</taxon>
        <taxon>Coffea</taxon>
    </lineage>
</organism>
<evidence type="ECO:0000313" key="8">
    <source>
        <dbReference type="Proteomes" id="UP001652660"/>
    </source>
</evidence>
<dbReference type="OrthoDB" id="8904098at2759"/>
<dbReference type="GO" id="GO:0022857">
    <property type="term" value="F:transmembrane transporter activity"/>
    <property type="evidence" value="ECO:0007669"/>
    <property type="project" value="InterPro"/>
</dbReference>
<dbReference type="InterPro" id="IPR000109">
    <property type="entry name" value="POT_fam"/>
</dbReference>
<keyword evidence="4 7" id="KW-1133">Transmembrane helix</keyword>
<evidence type="ECO:0000256" key="1">
    <source>
        <dbReference type="ARBA" id="ARBA00004141"/>
    </source>
</evidence>
<evidence type="ECO:0000256" key="5">
    <source>
        <dbReference type="ARBA" id="ARBA00023136"/>
    </source>
</evidence>
<name>A0A6P6UH77_COFAR</name>
<proteinExistence type="inferred from homology"/>
<gene>
    <name evidence="9" type="primary">LOC113711254</name>
</gene>
<comment type="similarity">
    <text evidence="2">Belongs to the major facilitator superfamily. Proton-dependent oligopeptide transporter (POT/PTR) (TC 2.A.17) family.</text>
</comment>
<dbReference type="InterPro" id="IPR036259">
    <property type="entry name" value="MFS_trans_sf"/>
</dbReference>
<dbReference type="Proteomes" id="UP001652660">
    <property type="component" value="Chromosome 10e"/>
</dbReference>
<dbReference type="Gene3D" id="1.20.1250.20">
    <property type="entry name" value="MFS general substrate transporter like domains"/>
    <property type="match status" value="1"/>
</dbReference>
<dbReference type="RefSeq" id="XP_027090220.1">
    <property type="nucleotide sequence ID" value="XM_027234419.1"/>
</dbReference>
<feature type="transmembrane region" description="Helical" evidence="7">
    <location>
        <begin position="212"/>
        <end position="229"/>
    </location>
</feature>
<dbReference type="Pfam" id="PF00854">
    <property type="entry name" value="PTR2"/>
    <property type="match status" value="1"/>
</dbReference>
<evidence type="ECO:0000256" key="2">
    <source>
        <dbReference type="ARBA" id="ARBA00005982"/>
    </source>
</evidence>
<sequence length="317" mass="35357">MAIQIIKDMHRIDQKLEDGNLQHSSGQEISLLFLLSTFLLADQKLEILIELASFTFMQGNKDKEIPDERIHAQFAQVTDASYSNENPQSSKNQRIFVVRFLEDVLSAADGDAKNIDTISNRNNKTNVLKLLPIWNTCLTYTISYSQATTFFTKQASAVDRSLGPTINIPAASLRTFIAFSILFGITIYDQIFVLIAKKVTGYSSGITKLQRIRTGMAISVLNMVVAALAEMKRLKNAGALGRGNFLSSFLISAIEKVTSGNGRDSRLCDNLNHAHLDYFYWLLAGVGVLGLVVYAYLANSYKYEGYASRKKRIQNID</sequence>
<reference evidence="8" key="1">
    <citation type="journal article" date="2025" name="Foods">
        <title>Unveiling the Microbial Signatures of Arabica Coffee Cherries: Insights into Ripeness Specific Diversity, Functional Traits, and Implications for Quality and Safety.</title>
        <authorList>
            <consortium name="RefSeq"/>
            <person name="Tenea G.N."/>
            <person name="Cifuentes V."/>
            <person name="Reyes P."/>
            <person name="Cevallos-Vallejos M."/>
        </authorList>
    </citation>
    <scope>NUCLEOTIDE SEQUENCE [LARGE SCALE GENOMIC DNA]</scope>
</reference>
<evidence type="ECO:0000256" key="4">
    <source>
        <dbReference type="ARBA" id="ARBA00022989"/>
    </source>
</evidence>
<feature type="transmembrane region" description="Helical" evidence="7">
    <location>
        <begin position="176"/>
        <end position="196"/>
    </location>
</feature>
<protein>
    <submittedName>
        <fullName evidence="9">Protein NRT1/ PTR FAMILY 5.10-like</fullName>
    </submittedName>
</protein>
<evidence type="ECO:0000313" key="9">
    <source>
        <dbReference type="RefSeq" id="XP_027090220.1"/>
    </source>
</evidence>
<dbReference type="GeneID" id="113711254"/>
<evidence type="ECO:0000256" key="3">
    <source>
        <dbReference type="ARBA" id="ARBA00022692"/>
    </source>
</evidence>
<evidence type="ECO:0000256" key="7">
    <source>
        <dbReference type="SAM" id="Phobius"/>
    </source>
</evidence>
<dbReference type="AlphaFoldDB" id="A0A6P6UH77"/>
<comment type="subcellular location">
    <subcellularLocation>
        <location evidence="1">Membrane</location>
        <topology evidence="1">Multi-pass membrane protein</topology>
    </subcellularLocation>
</comment>
<accession>A0A6P6UH77</accession>
<feature type="transmembrane region" description="Helical" evidence="7">
    <location>
        <begin position="278"/>
        <end position="297"/>
    </location>
</feature>
<keyword evidence="8" id="KW-1185">Reference proteome</keyword>
<keyword evidence="5 7" id="KW-0472">Membrane</keyword>
<keyword evidence="3 7" id="KW-0812">Transmembrane</keyword>